<proteinExistence type="predicted"/>
<keyword evidence="4" id="KW-1185">Reference proteome</keyword>
<feature type="transmembrane region" description="Helical" evidence="2">
    <location>
        <begin position="79"/>
        <end position="104"/>
    </location>
</feature>
<feature type="compositionally biased region" description="Basic and acidic residues" evidence="1">
    <location>
        <begin position="59"/>
        <end position="72"/>
    </location>
</feature>
<accession>A0A183ICF8</accession>
<feature type="compositionally biased region" description="Low complexity" evidence="1">
    <location>
        <begin position="313"/>
        <end position="323"/>
    </location>
</feature>
<protein>
    <submittedName>
        <fullName evidence="5">Membrane-associated protein</fullName>
    </submittedName>
</protein>
<organism evidence="5">
    <name type="scientific">Soboliphyme baturini</name>
    <dbReference type="NCBI Taxonomy" id="241478"/>
    <lineage>
        <taxon>Eukaryota</taxon>
        <taxon>Metazoa</taxon>
        <taxon>Ecdysozoa</taxon>
        <taxon>Nematoda</taxon>
        <taxon>Enoplea</taxon>
        <taxon>Dorylaimia</taxon>
        <taxon>Dioctophymatida</taxon>
        <taxon>Dioctophymatoidea</taxon>
        <taxon>Soboliphymatidae</taxon>
        <taxon>Soboliphyme</taxon>
    </lineage>
</organism>
<reference evidence="5" key="1">
    <citation type="submission" date="2016-06" db="UniProtKB">
        <authorList>
            <consortium name="WormBaseParasite"/>
        </authorList>
    </citation>
    <scope>IDENTIFICATION</scope>
</reference>
<keyword evidence="2" id="KW-0812">Transmembrane</keyword>
<dbReference type="EMBL" id="UZAM01006780">
    <property type="protein sequence ID" value="VDO93899.1"/>
    <property type="molecule type" value="Genomic_DNA"/>
</dbReference>
<evidence type="ECO:0000313" key="5">
    <source>
        <dbReference type="WBParaSite" id="SBAD_0000135901-mRNA-1"/>
    </source>
</evidence>
<evidence type="ECO:0000256" key="1">
    <source>
        <dbReference type="SAM" id="MobiDB-lite"/>
    </source>
</evidence>
<keyword evidence="2" id="KW-0472">Membrane</keyword>
<evidence type="ECO:0000313" key="3">
    <source>
        <dbReference type="EMBL" id="VDO93899.1"/>
    </source>
</evidence>
<reference evidence="3 4" key="2">
    <citation type="submission" date="2018-11" db="EMBL/GenBank/DDBJ databases">
        <authorList>
            <consortium name="Pathogen Informatics"/>
        </authorList>
    </citation>
    <scope>NUCLEOTIDE SEQUENCE [LARGE SCALE GENOMIC DNA]</scope>
</reference>
<keyword evidence="2" id="KW-1133">Transmembrane helix</keyword>
<sequence length="336" mass="36483">MVVMDTYRNVVVMPVVIGADVFDRLPRHSQAIHYCYYYCGSIIRSTIRGRWQRTTTTTDRTEQDQNRDHREQRTHGQMFLVATVGSLLAMVSRFIPLLLLLVAYGHCRVTTTIRFGRERDRLSKPAVIPLKDETFSSAASVTRTLDVVVFLRAPGSGSRHMSVLCYSGLVDDGGGADTGKGHNDSTEGNEPWAIEATATATNEQGKAAPPSLRPQPQPPLASFVGVSCVQARTTKQRRRKQPFERRNKLLTRWQGQMAIIVGSSLTENTSVHHAASASLAMTSALVALMLTVGSVVAATVALLPPPLREVPPSSAASAAAAAAELDHNPKTQLDLG</sequence>
<feature type="region of interest" description="Disordered" evidence="1">
    <location>
        <begin position="53"/>
        <end position="72"/>
    </location>
</feature>
<evidence type="ECO:0000313" key="4">
    <source>
        <dbReference type="Proteomes" id="UP000270296"/>
    </source>
</evidence>
<dbReference type="WBParaSite" id="SBAD_0000135901-mRNA-1">
    <property type="protein sequence ID" value="SBAD_0000135901-mRNA-1"/>
    <property type="gene ID" value="SBAD_0000135901"/>
</dbReference>
<name>A0A183ICF8_9BILA</name>
<dbReference type="Proteomes" id="UP000270296">
    <property type="component" value="Unassembled WGS sequence"/>
</dbReference>
<evidence type="ECO:0000256" key="2">
    <source>
        <dbReference type="SAM" id="Phobius"/>
    </source>
</evidence>
<feature type="region of interest" description="Disordered" evidence="1">
    <location>
        <begin position="311"/>
        <end position="336"/>
    </location>
</feature>
<gene>
    <name evidence="3" type="ORF">SBAD_LOCUS1302</name>
</gene>
<dbReference type="AlphaFoldDB" id="A0A183ICF8"/>